<evidence type="ECO:0000256" key="3">
    <source>
        <dbReference type="ARBA" id="ARBA00022692"/>
    </source>
</evidence>
<dbReference type="Proteomes" id="UP001523565">
    <property type="component" value="Unassembled WGS sequence"/>
</dbReference>
<feature type="transmembrane region" description="Helical" evidence="6">
    <location>
        <begin position="614"/>
        <end position="638"/>
    </location>
</feature>
<sequence length="648" mass="72956">MTFSKLSARNAKRQARDYLVYFVTIVMAAALIYAFNGLVFSEEIRNLSHFLDSLPLIIVLASTVIICIVGWLVSYTTRFMLTKRSRELGTYVLLGMENKQVARLFFQENLMVGGIAIVCGTLLGNLLFQALRAVTLALFHVPYTFSFSFSIGAVLLTAAYFALIYLFALRRSLRRINRMKIYDLLYLDRQNENEAVKKSGRRRILFVVSIILGIIGTVLLLLRNLMLGIIGAALIIAFLYGFFLSFSSGVPDYFDKRPAKKFAGNNLLIFRSLASKLTTMGVIMATIAVLFTATLIAEGTGMVFNALFQSRTEQTTCFDIYIASNGWEEASLDDYMAYIDENIDVRADYRYGVYAADNDTVTQYVEANSDYWRNFEFDTLMAMSDYLALREMLGYSTVEVLDGQYIIHCQPYLEGLMSSYNKPLTVDGYEMAPGKVYTEHFTQSLWDGNGRGFILVVPNEALTTRPVIHRTYAAMTETPLSEATATAISDIRDAKDKSIAGYDTVFIKAAIQAENASMYAMIIFPLFYLALVLTMVAVTILTIQLLSDTDRYQRQYALLDNLGMERREMERSLFRQFAIFYAMPTLPSLLISLPFIFALGSALDAGVLTGIGQLWAIVGITLTLFFAIYIVYVFAAYTSYRKNVLPSR</sequence>
<proteinExistence type="inferred from homology"/>
<dbReference type="InterPro" id="IPR052536">
    <property type="entry name" value="ABC-4_Integral_Memb_Prot"/>
</dbReference>
<dbReference type="Pfam" id="PF02687">
    <property type="entry name" value="FtsX"/>
    <property type="match status" value="1"/>
</dbReference>
<feature type="transmembrane region" description="Helical" evidence="6">
    <location>
        <begin position="277"/>
        <end position="297"/>
    </location>
</feature>
<comment type="subcellular location">
    <subcellularLocation>
        <location evidence="1 6">Cell membrane</location>
        <topology evidence="1 6">Multi-pass membrane protein</topology>
    </subcellularLocation>
</comment>
<evidence type="ECO:0000259" key="7">
    <source>
        <dbReference type="Pfam" id="PF02687"/>
    </source>
</evidence>
<feature type="transmembrane region" description="Helical" evidence="6">
    <location>
        <begin position="18"/>
        <end position="36"/>
    </location>
</feature>
<comment type="caution">
    <text evidence="8">The sequence shown here is derived from an EMBL/GenBank/DDBJ whole genome shotgun (WGS) entry which is preliminary data.</text>
</comment>
<feature type="transmembrane region" description="Helical" evidence="6">
    <location>
        <begin position="110"/>
        <end position="131"/>
    </location>
</feature>
<dbReference type="InterPro" id="IPR003838">
    <property type="entry name" value="ABC3_permease_C"/>
</dbReference>
<evidence type="ECO:0000256" key="5">
    <source>
        <dbReference type="ARBA" id="ARBA00023136"/>
    </source>
</evidence>
<gene>
    <name evidence="8" type="ORF">NK118_05650</name>
</gene>
<evidence type="ECO:0000313" key="8">
    <source>
        <dbReference type="EMBL" id="MCP1109736.1"/>
    </source>
</evidence>
<dbReference type="InterPro" id="IPR027022">
    <property type="entry name" value="ABC_permease_BceB-typ"/>
</dbReference>
<dbReference type="PANTHER" id="PTHR46795">
    <property type="entry name" value="ABC TRANSPORTER PERMEASE-RELATED-RELATED"/>
    <property type="match status" value="1"/>
</dbReference>
<reference evidence="8 9" key="1">
    <citation type="journal article" date="2022" name="Genome Biol. Evol.">
        <title>Host diet, physiology and behaviors set the stage for Lachnospiraceae cladogenesis.</title>
        <authorList>
            <person name="Vera-Ponce De Leon A."/>
            <person name="Schneider M."/>
            <person name="Jahnes B.C."/>
            <person name="Sadowski V."/>
            <person name="Camuy-Velez L.A."/>
            <person name="Duan J."/>
            <person name="Sabree Z.L."/>
        </authorList>
    </citation>
    <scope>NUCLEOTIDE SEQUENCE [LARGE SCALE GENOMIC DNA]</scope>
    <source>
        <strain evidence="8 9">PAL227</strain>
    </source>
</reference>
<dbReference type="RefSeq" id="WP_262068609.1">
    <property type="nucleotide sequence ID" value="NZ_JAMXOC010000005.1"/>
</dbReference>
<keyword evidence="4 6" id="KW-1133">Transmembrane helix</keyword>
<feature type="transmembrane region" description="Helical" evidence="6">
    <location>
        <begin position="577"/>
        <end position="602"/>
    </location>
</feature>
<organism evidence="8 9">
    <name type="scientific">Ohessyouella blattaphilus</name>
    <dbReference type="NCBI Taxonomy" id="2949333"/>
    <lineage>
        <taxon>Bacteria</taxon>
        <taxon>Bacillati</taxon>
        <taxon>Bacillota</taxon>
        <taxon>Clostridia</taxon>
        <taxon>Lachnospirales</taxon>
        <taxon>Lachnospiraceae</taxon>
        <taxon>Ohessyouella</taxon>
    </lineage>
</organism>
<name>A0ABT1EGA4_9FIRM</name>
<feature type="transmembrane region" description="Helical" evidence="6">
    <location>
        <begin position="143"/>
        <end position="169"/>
    </location>
</feature>
<comment type="similarity">
    <text evidence="6">Belongs to the ABC-4 integral membrane protein family.</text>
</comment>
<feature type="transmembrane region" description="Helical" evidence="6">
    <location>
        <begin position="204"/>
        <end position="222"/>
    </location>
</feature>
<feature type="domain" description="ABC3 transporter permease C-terminal" evidence="7">
    <location>
        <begin position="60"/>
        <end position="176"/>
    </location>
</feature>
<evidence type="ECO:0000256" key="2">
    <source>
        <dbReference type="ARBA" id="ARBA00022475"/>
    </source>
</evidence>
<dbReference type="PIRSF" id="PIRSF018968">
    <property type="entry name" value="ABC_permease_BceB"/>
    <property type="match status" value="1"/>
</dbReference>
<keyword evidence="6" id="KW-0813">Transport</keyword>
<keyword evidence="5 6" id="KW-0472">Membrane</keyword>
<feature type="transmembrane region" description="Helical" evidence="6">
    <location>
        <begin position="228"/>
        <end position="250"/>
    </location>
</feature>
<feature type="transmembrane region" description="Helical" evidence="6">
    <location>
        <begin position="56"/>
        <end position="76"/>
    </location>
</feature>
<keyword evidence="2 6" id="KW-1003">Cell membrane</keyword>
<evidence type="ECO:0000256" key="1">
    <source>
        <dbReference type="ARBA" id="ARBA00004651"/>
    </source>
</evidence>
<evidence type="ECO:0000313" key="9">
    <source>
        <dbReference type="Proteomes" id="UP001523565"/>
    </source>
</evidence>
<keyword evidence="9" id="KW-1185">Reference proteome</keyword>
<keyword evidence="3 6" id="KW-0812">Transmembrane</keyword>
<dbReference type="EMBL" id="JAMZFV010000005">
    <property type="protein sequence ID" value="MCP1109736.1"/>
    <property type="molecule type" value="Genomic_DNA"/>
</dbReference>
<accession>A0ABT1EGA4</accession>
<feature type="transmembrane region" description="Helical" evidence="6">
    <location>
        <begin position="518"/>
        <end position="546"/>
    </location>
</feature>
<protein>
    <submittedName>
        <fullName evidence="8">ABC transporter permease</fullName>
    </submittedName>
</protein>
<evidence type="ECO:0000256" key="6">
    <source>
        <dbReference type="PIRNR" id="PIRNR018968"/>
    </source>
</evidence>
<dbReference type="PANTHER" id="PTHR46795:SF3">
    <property type="entry name" value="ABC TRANSPORTER PERMEASE"/>
    <property type="match status" value="1"/>
</dbReference>
<evidence type="ECO:0000256" key="4">
    <source>
        <dbReference type="ARBA" id="ARBA00022989"/>
    </source>
</evidence>